<organism evidence="2 3">
    <name type="scientific">Glossina austeni</name>
    <name type="common">Savannah tsetse fly</name>
    <dbReference type="NCBI Taxonomy" id="7395"/>
    <lineage>
        <taxon>Eukaryota</taxon>
        <taxon>Metazoa</taxon>
        <taxon>Ecdysozoa</taxon>
        <taxon>Arthropoda</taxon>
        <taxon>Hexapoda</taxon>
        <taxon>Insecta</taxon>
        <taxon>Pterygota</taxon>
        <taxon>Neoptera</taxon>
        <taxon>Endopterygota</taxon>
        <taxon>Diptera</taxon>
        <taxon>Brachycera</taxon>
        <taxon>Muscomorpha</taxon>
        <taxon>Hippoboscoidea</taxon>
        <taxon>Glossinidae</taxon>
        <taxon>Glossina</taxon>
    </lineage>
</organism>
<reference evidence="2" key="1">
    <citation type="submission" date="2020-05" db="UniProtKB">
        <authorList>
            <consortium name="EnsemblMetazoa"/>
        </authorList>
    </citation>
    <scope>IDENTIFICATION</scope>
    <source>
        <strain evidence="2">TTRI</strain>
    </source>
</reference>
<name>A0A1A9VNS6_GLOAU</name>
<dbReference type="EnsemblMetazoa" id="GAUT042877-RA">
    <property type="protein sequence ID" value="GAUT042877-PA"/>
    <property type="gene ID" value="GAUT042877"/>
</dbReference>
<feature type="region of interest" description="Disordered" evidence="1">
    <location>
        <begin position="83"/>
        <end position="110"/>
    </location>
</feature>
<evidence type="ECO:0008006" key="4">
    <source>
        <dbReference type="Google" id="ProtNLM"/>
    </source>
</evidence>
<dbReference type="STRING" id="7395.A0A1A9VNS6"/>
<keyword evidence="3" id="KW-1185">Reference proteome</keyword>
<evidence type="ECO:0000313" key="3">
    <source>
        <dbReference type="Proteomes" id="UP000078200"/>
    </source>
</evidence>
<sequence length="374" mass="41942">MRNHEDETRISREKAGLNDALCLQRKRAEVTRDSYIFDQLLTSKSKNFLFPGKIIESCITSTLNTQTRNISAKPHPPQLILASDESQQQPSADTESYSARSTTPLANDKTGNESLNIIKKEICYFYESRNEWKCENFGIPPTQHLKRNLSNQSHVVLLAVPLNISGKFTCEISVEAPSFQTAMISGEMEVVELPIEQASVTGIQPRYRIGDLVDGNCSIKYSKPAANLTWTINGVVISEKNSLSEHSFRCPLTYISVYLPVANRDTKTDSRHYQRASSRFEIETALYSPQQVFVTSARTYTVVGDEPTPSLLETIYNSVPNTSCLRALPVIKNQSHIYSFRKFACDGVSMKLDNGAPFQISQICPTPRKIQLVT</sequence>
<proteinExistence type="predicted"/>
<evidence type="ECO:0000256" key="1">
    <source>
        <dbReference type="SAM" id="MobiDB-lite"/>
    </source>
</evidence>
<protein>
    <recommendedName>
        <fullName evidence="4">CD80-like immunoglobulin C2-set domain-containing protein</fullName>
    </recommendedName>
</protein>
<evidence type="ECO:0000313" key="2">
    <source>
        <dbReference type="EnsemblMetazoa" id="GAUT042877-PA"/>
    </source>
</evidence>
<feature type="compositionally biased region" description="Polar residues" evidence="1">
    <location>
        <begin position="84"/>
        <end position="105"/>
    </location>
</feature>
<dbReference type="PANTHER" id="PTHR21261">
    <property type="entry name" value="BEAT PROTEIN"/>
    <property type="match status" value="1"/>
</dbReference>
<dbReference type="GO" id="GO:0008045">
    <property type="term" value="P:motor neuron axon guidance"/>
    <property type="evidence" value="ECO:0007669"/>
    <property type="project" value="TreeGrafter"/>
</dbReference>
<dbReference type="VEuPathDB" id="VectorBase:GAUT042877"/>
<dbReference type="Proteomes" id="UP000078200">
    <property type="component" value="Unassembled WGS sequence"/>
</dbReference>
<dbReference type="AlphaFoldDB" id="A0A1A9VNS6"/>
<dbReference type="PANTHER" id="PTHR21261:SF8">
    <property type="entry name" value="BEATEN PATH IA, ISOFORM B-RELATED"/>
    <property type="match status" value="1"/>
</dbReference>
<accession>A0A1A9VNS6</accession>